<dbReference type="AlphaFoldDB" id="A0AAW4NS24"/>
<dbReference type="EMBL" id="JAHXRF010000014">
    <property type="protein sequence ID" value="MBW4866235.1"/>
    <property type="molecule type" value="Genomic_DNA"/>
</dbReference>
<feature type="region of interest" description="Disordered" evidence="1">
    <location>
        <begin position="1"/>
        <end position="22"/>
    </location>
</feature>
<gene>
    <name evidence="2" type="ORF">KZY68_09500</name>
</gene>
<proteinExistence type="predicted"/>
<reference evidence="2" key="1">
    <citation type="submission" date="2021-07" db="EMBL/GenBank/DDBJ databases">
        <title>Genomic diversity and antimicrobial resistance of Prevotella spp. isolated from chronic lung disease airways.</title>
        <authorList>
            <person name="Webb K.A."/>
            <person name="Olagoke O.S."/>
            <person name="Baird T."/>
            <person name="Neill J."/>
            <person name="Pham A."/>
            <person name="Wells T.J."/>
            <person name="Ramsay K.A."/>
            <person name="Bell S.C."/>
            <person name="Sarovich D.S."/>
            <person name="Price E.P."/>
        </authorList>
    </citation>
    <scope>NUCLEOTIDE SEQUENCE</scope>
    <source>
        <strain evidence="2">SCHI0047.S.3</strain>
    </source>
</reference>
<name>A0AAW4NS24_9BACT</name>
<organism evidence="2 3">
    <name type="scientific">Segatella salivae</name>
    <dbReference type="NCBI Taxonomy" id="228604"/>
    <lineage>
        <taxon>Bacteria</taxon>
        <taxon>Pseudomonadati</taxon>
        <taxon>Bacteroidota</taxon>
        <taxon>Bacteroidia</taxon>
        <taxon>Bacteroidales</taxon>
        <taxon>Prevotellaceae</taxon>
        <taxon>Segatella</taxon>
    </lineage>
</organism>
<evidence type="ECO:0000256" key="1">
    <source>
        <dbReference type="SAM" id="MobiDB-lite"/>
    </source>
</evidence>
<protein>
    <submittedName>
        <fullName evidence="2">Uncharacterized protein</fullName>
    </submittedName>
</protein>
<dbReference type="Proteomes" id="UP001196873">
    <property type="component" value="Unassembled WGS sequence"/>
</dbReference>
<evidence type="ECO:0000313" key="3">
    <source>
        <dbReference type="Proteomes" id="UP001196873"/>
    </source>
</evidence>
<sequence length="52" mass="5602">MLDGTECENAQNPWGAASGSSRMSAVREPACIVSGFLFNDNFDEIPMVYDAS</sequence>
<accession>A0AAW4NS24</accession>
<dbReference type="RefSeq" id="WP_219428770.1">
    <property type="nucleotide sequence ID" value="NZ_JAHXRF010000014.1"/>
</dbReference>
<feature type="compositionally biased region" description="Polar residues" evidence="1">
    <location>
        <begin position="8"/>
        <end position="22"/>
    </location>
</feature>
<comment type="caution">
    <text evidence="2">The sequence shown here is derived from an EMBL/GenBank/DDBJ whole genome shotgun (WGS) entry which is preliminary data.</text>
</comment>
<evidence type="ECO:0000313" key="2">
    <source>
        <dbReference type="EMBL" id="MBW4866235.1"/>
    </source>
</evidence>